<evidence type="ECO:0000256" key="1">
    <source>
        <dbReference type="SAM" id="MobiDB-lite"/>
    </source>
</evidence>
<dbReference type="RefSeq" id="WP_145909586.1">
    <property type="nucleotide sequence ID" value="NZ_BAAAMZ010000001.1"/>
</dbReference>
<comment type="caution">
    <text evidence="2">The sequence shown here is derived from an EMBL/GenBank/DDBJ whole genome shotgun (WGS) entry which is preliminary data.</text>
</comment>
<keyword evidence="3" id="KW-1185">Reference proteome</keyword>
<dbReference type="AlphaFoldDB" id="A0A561TTE9"/>
<gene>
    <name evidence="2" type="ORF">FHX73_13429</name>
</gene>
<evidence type="ECO:0000313" key="2">
    <source>
        <dbReference type="EMBL" id="TWF90385.1"/>
    </source>
</evidence>
<dbReference type="EMBL" id="VIWT01000003">
    <property type="protein sequence ID" value="TWF90385.1"/>
    <property type="molecule type" value="Genomic_DNA"/>
</dbReference>
<reference evidence="2 3" key="1">
    <citation type="submission" date="2019-06" db="EMBL/GenBank/DDBJ databases">
        <title>Sequencing the genomes of 1000 actinobacteria strains.</title>
        <authorList>
            <person name="Klenk H.-P."/>
        </authorList>
    </citation>
    <scope>NUCLEOTIDE SEQUENCE [LARGE SCALE GENOMIC DNA]</scope>
    <source>
        <strain evidence="2 3">DSM 44826</strain>
    </source>
</reference>
<organism evidence="2 3">
    <name type="scientific">Kitasatospora viridis</name>
    <dbReference type="NCBI Taxonomy" id="281105"/>
    <lineage>
        <taxon>Bacteria</taxon>
        <taxon>Bacillati</taxon>
        <taxon>Actinomycetota</taxon>
        <taxon>Actinomycetes</taxon>
        <taxon>Kitasatosporales</taxon>
        <taxon>Streptomycetaceae</taxon>
        <taxon>Kitasatospora</taxon>
    </lineage>
</organism>
<evidence type="ECO:0000313" key="3">
    <source>
        <dbReference type="Proteomes" id="UP000317940"/>
    </source>
</evidence>
<name>A0A561TTE9_9ACTN</name>
<accession>A0A561TTE9</accession>
<sequence length="62" mass="6170">MSSSTVSSGRPGYGSRVLAAFDQAQRPYAGVAARVAARLVAQEDAAGATGDPSSAGQGEDEL</sequence>
<protein>
    <submittedName>
        <fullName evidence="2">Uncharacterized protein</fullName>
    </submittedName>
</protein>
<dbReference type="Proteomes" id="UP000317940">
    <property type="component" value="Unassembled WGS sequence"/>
</dbReference>
<proteinExistence type="predicted"/>
<feature type="region of interest" description="Disordered" evidence="1">
    <location>
        <begin position="43"/>
        <end position="62"/>
    </location>
</feature>